<keyword evidence="7" id="KW-0233">DNA recombination</keyword>
<keyword evidence="3" id="KW-0227">DNA damage</keyword>
<evidence type="ECO:0000313" key="10">
    <source>
        <dbReference type="EMBL" id="SUA21735.1"/>
    </source>
</evidence>
<evidence type="ECO:0000259" key="9">
    <source>
        <dbReference type="Pfam" id="PF05491"/>
    </source>
</evidence>
<sequence length="181" mass="20484">MLDVDAQGLDVMDRKFLEAVLHKFGGGPVGLDNVAAAIGESTDTIEDVIEPYLIQQGFLQRTPRGRMATERAYLHFGLPVENKPCRLKPNRVSDGIVIRRLHRHRFHHLTETFCPAGQILPDENNCFPGKRLKPVWLPVENNAMLSETELIFRRHFYFNHWLKVQPAAFSSSALIAAITAL</sequence>
<evidence type="ECO:0000256" key="8">
    <source>
        <dbReference type="ARBA" id="ARBA00023204"/>
    </source>
</evidence>
<dbReference type="GO" id="GO:0016787">
    <property type="term" value="F:hydrolase activity"/>
    <property type="evidence" value="ECO:0007669"/>
    <property type="project" value="UniProtKB-KW"/>
</dbReference>
<accession>A0A378VXU9</accession>
<evidence type="ECO:0000256" key="2">
    <source>
        <dbReference type="ARBA" id="ARBA00022741"/>
    </source>
</evidence>
<dbReference type="GO" id="GO:0005524">
    <property type="term" value="F:ATP binding"/>
    <property type="evidence" value="ECO:0007669"/>
    <property type="project" value="UniProtKB-KW"/>
</dbReference>
<dbReference type="FunFam" id="1.10.10.10:FF:000086">
    <property type="entry name" value="Holliday junction ATP-dependent DNA helicase RuvB"/>
    <property type="match status" value="1"/>
</dbReference>
<evidence type="ECO:0000256" key="4">
    <source>
        <dbReference type="ARBA" id="ARBA00022801"/>
    </source>
</evidence>
<name>A0A378VXU9_NEIGO</name>
<keyword evidence="4 10" id="KW-0378">Hydrolase</keyword>
<dbReference type="GO" id="GO:0006310">
    <property type="term" value="P:DNA recombination"/>
    <property type="evidence" value="ECO:0007669"/>
    <property type="project" value="UniProtKB-KW"/>
</dbReference>
<dbReference type="InterPro" id="IPR036390">
    <property type="entry name" value="WH_DNA-bd_sf"/>
</dbReference>
<keyword evidence="6" id="KW-0238">DNA-binding</keyword>
<dbReference type="InterPro" id="IPR008823">
    <property type="entry name" value="RuvB_wg_C"/>
</dbReference>
<gene>
    <name evidence="10" type="primary">ruvB_3</name>
    <name evidence="10" type="ORF">NCTC11421_01627</name>
</gene>
<dbReference type="GO" id="GO:0003677">
    <property type="term" value="F:DNA binding"/>
    <property type="evidence" value="ECO:0007669"/>
    <property type="project" value="UniProtKB-KW"/>
</dbReference>
<keyword evidence="10" id="KW-0347">Helicase</keyword>
<feature type="domain" description="RuvB winged helix C-terminal" evidence="9">
    <location>
        <begin position="7"/>
        <end position="76"/>
    </location>
</feature>
<dbReference type="SUPFAM" id="SSF46785">
    <property type="entry name" value="Winged helix' DNA-binding domain"/>
    <property type="match status" value="1"/>
</dbReference>
<reference evidence="10" key="1">
    <citation type="submission" date="2018-06" db="EMBL/GenBank/DDBJ databases">
        <authorList>
            <consortium name="Pathogen Informatics"/>
            <person name="Doyle S."/>
        </authorList>
    </citation>
    <scope>NUCLEOTIDE SEQUENCE [LARGE SCALE GENOMIC DNA]</scope>
    <source>
        <strain evidence="10">NCTC11421</strain>
    </source>
</reference>
<evidence type="ECO:0000256" key="5">
    <source>
        <dbReference type="ARBA" id="ARBA00022840"/>
    </source>
</evidence>
<evidence type="ECO:0000256" key="7">
    <source>
        <dbReference type="ARBA" id="ARBA00023172"/>
    </source>
</evidence>
<keyword evidence="8" id="KW-0234">DNA repair</keyword>
<organism evidence="10">
    <name type="scientific">Neisseria gonorrhoeae</name>
    <dbReference type="NCBI Taxonomy" id="485"/>
    <lineage>
        <taxon>Bacteria</taxon>
        <taxon>Pseudomonadati</taxon>
        <taxon>Pseudomonadota</taxon>
        <taxon>Betaproteobacteria</taxon>
        <taxon>Neisseriales</taxon>
        <taxon>Neisseriaceae</taxon>
        <taxon>Neisseria</taxon>
    </lineage>
</organism>
<dbReference type="PANTHER" id="PTHR42848:SF1">
    <property type="entry name" value="HOLLIDAY JUNCTION BRANCH MIGRATION COMPLEX SUBUNIT RUVB"/>
    <property type="match status" value="1"/>
</dbReference>
<dbReference type="EC" id="3.1.22.4" evidence="10"/>
<dbReference type="InterPro" id="IPR004605">
    <property type="entry name" value="DNA_helicase_Holl-junc_RuvB"/>
</dbReference>
<dbReference type="Gene3D" id="1.10.10.10">
    <property type="entry name" value="Winged helix-like DNA-binding domain superfamily/Winged helix DNA-binding domain"/>
    <property type="match status" value="1"/>
</dbReference>
<dbReference type="GO" id="GO:0009378">
    <property type="term" value="F:four-way junction helicase activity"/>
    <property type="evidence" value="ECO:0007669"/>
    <property type="project" value="InterPro"/>
</dbReference>
<dbReference type="EMBL" id="UGRI01000001">
    <property type="protein sequence ID" value="SUA21735.1"/>
    <property type="molecule type" value="Genomic_DNA"/>
</dbReference>
<dbReference type="PANTHER" id="PTHR42848">
    <property type="match status" value="1"/>
</dbReference>
<keyword evidence="2" id="KW-0547">Nucleotide-binding</keyword>
<keyword evidence="5" id="KW-0067">ATP-binding</keyword>
<dbReference type="GO" id="GO:0006281">
    <property type="term" value="P:DNA repair"/>
    <property type="evidence" value="ECO:0007669"/>
    <property type="project" value="UniProtKB-KW"/>
</dbReference>
<evidence type="ECO:0000256" key="3">
    <source>
        <dbReference type="ARBA" id="ARBA00022763"/>
    </source>
</evidence>
<dbReference type="AlphaFoldDB" id="A0A378VXU9"/>
<evidence type="ECO:0000256" key="6">
    <source>
        <dbReference type="ARBA" id="ARBA00023125"/>
    </source>
</evidence>
<protein>
    <submittedName>
        <fullName evidence="10">Holliday junction DNA helicase RuvB</fullName>
        <ecNumber evidence="10">3.1.22.4</ecNumber>
        <ecNumber evidence="10">3.6.4.12</ecNumber>
    </submittedName>
</protein>
<dbReference type="InterPro" id="IPR036388">
    <property type="entry name" value="WH-like_DNA-bd_sf"/>
</dbReference>
<dbReference type="Pfam" id="PF05491">
    <property type="entry name" value="WHD_RuvB"/>
    <property type="match status" value="1"/>
</dbReference>
<evidence type="ECO:0000256" key="1">
    <source>
        <dbReference type="ARBA" id="ARBA00022490"/>
    </source>
</evidence>
<keyword evidence="1" id="KW-0963">Cytoplasm</keyword>
<proteinExistence type="predicted"/>
<dbReference type="EC" id="3.6.4.12" evidence="10"/>